<keyword evidence="2" id="KW-1185">Reference proteome</keyword>
<organism evidence="1 2">
    <name type="scientific">Bremia lactucae</name>
    <name type="common">Lettuce downy mildew</name>
    <dbReference type="NCBI Taxonomy" id="4779"/>
    <lineage>
        <taxon>Eukaryota</taxon>
        <taxon>Sar</taxon>
        <taxon>Stramenopiles</taxon>
        <taxon>Oomycota</taxon>
        <taxon>Peronosporomycetes</taxon>
        <taxon>Peronosporales</taxon>
        <taxon>Peronosporaceae</taxon>
        <taxon>Bremia</taxon>
    </lineage>
</organism>
<evidence type="ECO:0000313" key="2">
    <source>
        <dbReference type="Proteomes" id="UP000294530"/>
    </source>
</evidence>
<name>A0A976FQ61_BRELC</name>
<dbReference type="AlphaFoldDB" id="A0A976FQ61"/>
<evidence type="ECO:0000313" key="1">
    <source>
        <dbReference type="EMBL" id="TDH70836.1"/>
    </source>
</evidence>
<proteinExistence type="predicted"/>
<comment type="caution">
    <text evidence="1">The sequence shown here is derived from an EMBL/GenBank/DDBJ whole genome shotgun (WGS) entry which is preliminary data.</text>
</comment>
<dbReference type="KEGG" id="blac:94352054"/>
<dbReference type="GeneID" id="94352054"/>
<accession>A0A976FQ61</accession>
<dbReference type="Proteomes" id="UP000294530">
    <property type="component" value="Unassembled WGS sequence"/>
</dbReference>
<gene>
    <name evidence="1" type="ORF">CCR75_008330</name>
</gene>
<protein>
    <submittedName>
        <fullName evidence="1">Uncharacterized protein</fullName>
    </submittedName>
</protein>
<dbReference type="OrthoDB" id="161228at2759"/>
<dbReference type="RefSeq" id="XP_067820335.1">
    <property type="nucleotide sequence ID" value="XM_067966383.1"/>
</dbReference>
<sequence>MATLWELAVQRTRKQHKQSQAPSKQFDVLRRHDASKVGYKLATTKLNETSIMHEAALSVLPCGVVSLADLEAVTGYSPVKRTNASSKATTETTSKNASIAGSDICEKRVVYEATASSSAENQCAWTPLCQNKLTNSTSEPAKWVCVGYGRYSKVPKLVVARLTYN</sequence>
<dbReference type="EMBL" id="SHOA02000001">
    <property type="protein sequence ID" value="TDH70836.1"/>
    <property type="molecule type" value="Genomic_DNA"/>
</dbReference>
<reference evidence="1 2" key="1">
    <citation type="journal article" date="2021" name="Genome Biol.">
        <title>AFLAP: assembly-free linkage analysis pipeline using k-mers from genome sequencing data.</title>
        <authorList>
            <person name="Fletcher K."/>
            <person name="Zhang L."/>
            <person name="Gil J."/>
            <person name="Han R."/>
            <person name="Cavanaugh K."/>
            <person name="Michelmore R."/>
        </authorList>
    </citation>
    <scope>NUCLEOTIDE SEQUENCE [LARGE SCALE GENOMIC DNA]</scope>
    <source>
        <strain evidence="1 2">SF5</strain>
    </source>
</reference>